<dbReference type="PROSITE" id="PS51829">
    <property type="entry name" value="P_HOMO_B"/>
    <property type="match status" value="1"/>
</dbReference>
<dbReference type="SUPFAM" id="SSF49265">
    <property type="entry name" value="Fibronectin type III"/>
    <property type="match status" value="1"/>
</dbReference>
<keyword evidence="5" id="KW-0732">Signal</keyword>
<comment type="caution">
    <text evidence="9">The sequence shown here is derived from an EMBL/GenBank/DDBJ whole genome shotgun (WGS) entry which is preliminary data.</text>
</comment>
<evidence type="ECO:0000256" key="4">
    <source>
        <dbReference type="ARBA" id="ARBA00022801"/>
    </source>
</evidence>
<organism evidence="9 10">
    <name type="scientific">Aliikangiella marina</name>
    <dbReference type="NCBI Taxonomy" id="1712262"/>
    <lineage>
        <taxon>Bacteria</taxon>
        <taxon>Pseudomonadati</taxon>
        <taxon>Pseudomonadota</taxon>
        <taxon>Gammaproteobacteria</taxon>
        <taxon>Oceanospirillales</taxon>
        <taxon>Pleioneaceae</taxon>
        <taxon>Aliikangiella</taxon>
    </lineage>
</organism>
<dbReference type="InterPro" id="IPR000601">
    <property type="entry name" value="PKD_dom"/>
</dbReference>
<evidence type="ECO:0000259" key="7">
    <source>
        <dbReference type="PROSITE" id="PS50853"/>
    </source>
</evidence>
<proteinExistence type="inferred from homology"/>
<reference evidence="9 10" key="1">
    <citation type="submission" date="2019-06" db="EMBL/GenBank/DDBJ databases">
        <title>Draft genome of Aliikangiella marina GYP-15.</title>
        <authorList>
            <person name="Wang G."/>
        </authorList>
    </citation>
    <scope>NUCLEOTIDE SEQUENCE [LARGE SCALE GENOMIC DNA]</scope>
    <source>
        <strain evidence="9 10">GYP-15</strain>
    </source>
</reference>
<dbReference type="Gene3D" id="2.60.120.260">
    <property type="entry name" value="Galactose-binding domain-like"/>
    <property type="match status" value="1"/>
</dbReference>
<dbReference type="Pfam" id="PF18911">
    <property type="entry name" value="PKD_4"/>
    <property type="match status" value="1"/>
</dbReference>
<evidence type="ECO:0000313" key="9">
    <source>
        <dbReference type="EMBL" id="TQV77239.1"/>
    </source>
</evidence>
<evidence type="ECO:0000256" key="2">
    <source>
        <dbReference type="ARBA" id="ARBA00022670"/>
    </source>
</evidence>
<accession>A0A545TJ29</accession>
<keyword evidence="2" id="KW-0645">Protease</keyword>
<dbReference type="Gene3D" id="2.60.40.10">
    <property type="entry name" value="Immunoglobulins"/>
    <property type="match status" value="2"/>
</dbReference>
<evidence type="ECO:0000259" key="8">
    <source>
        <dbReference type="PROSITE" id="PS51829"/>
    </source>
</evidence>
<dbReference type="GO" id="GO:0004518">
    <property type="term" value="F:nuclease activity"/>
    <property type="evidence" value="ECO:0007669"/>
    <property type="project" value="UniProtKB-KW"/>
</dbReference>
<feature type="signal peptide" evidence="5">
    <location>
        <begin position="1"/>
        <end position="27"/>
    </location>
</feature>
<dbReference type="CDD" id="cd00146">
    <property type="entry name" value="PKD"/>
    <property type="match status" value="1"/>
</dbReference>
<dbReference type="InterPro" id="IPR007346">
    <property type="entry name" value="Endonuclease-I"/>
</dbReference>
<dbReference type="InterPro" id="IPR022409">
    <property type="entry name" value="PKD/Chitinase_dom"/>
</dbReference>
<keyword evidence="10" id="KW-1185">Reference proteome</keyword>
<dbReference type="InterPro" id="IPR002884">
    <property type="entry name" value="P_dom"/>
</dbReference>
<feature type="domain" description="PKD" evidence="6">
    <location>
        <begin position="599"/>
        <end position="660"/>
    </location>
</feature>
<dbReference type="PROSITE" id="PS50093">
    <property type="entry name" value="PKD"/>
    <property type="match status" value="1"/>
</dbReference>
<dbReference type="SUPFAM" id="SSF49299">
    <property type="entry name" value="PKD domain"/>
    <property type="match status" value="1"/>
</dbReference>
<dbReference type="GO" id="GO:0006508">
    <property type="term" value="P:proteolysis"/>
    <property type="evidence" value="ECO:0007669"/>
    <property type="project" value="UniProtKB-KW"/>
</dbReference>
<evidence type="ECO:0000256" key="3">
    <source>
        <dbReference type="ARBA" id="ARBA00022722"/>
    </source>
</evidence>
<dbReference type="AlphaFoldDB" id="A0A545TJ29"/>
<dbReference type="PANTHER" id="PTHR33607:SF2">
    <property type="entry name" value="ENDONUCLEASE-1"/>
    <property type="match status" value="1"/>
</dbReference>
<gene>
    <name evidence="9" type="ORF">FLL45_04645</name>
</gene>
<dbReference type="SMART" id="SM00089">
    <property type="entry name" value="PKD"/>
    <property type="match status" value="1"/>
</dbReference>
<dbReference type="Pfam" id="PF01483">
    <property type="entry name" value="P_proprotein"/>
    <property type="match status" value="1"/>
</dbReference>
<dbReference type="PROSITE" id="PS50853">
    <property type="entry name" value="FN3"/>
    <property type="match status" value="1"/>
</dbReference>
<dbReference type="OrthoDB" id="9800417at2"/>
<dbReference type="InterPro" id="IPR035986">
    <property type="entry name" value="PKD_dom_sf"/>
</dbReference>
<dbReference type="GO" id="GO:0004252">
    <property type="term" value="F:serine-type endopeptidase activity"/>
    <property type="evidence" value="ECO:0007669"/>
    <property type="project" value="InterPro"/>
</dbReference>
<dbReference type="InterPro" id="IPR003961">
    <property type="entry name" value="FN3_dom"/>
</dbReference>
<feature type="domain" description="P/Homo B" evidence="8">
    <location>
        <begin position="646"/>
        <end position="770"/>
    </location>
</feature>
<dbReference type="Pfam" id="PF04231">
    <property type="entry name" value="Endonuclease_1"/>
    <property type="match status" value="1"/>
</dbReference>
<dbReference type="PANTHER" id="PTHR33607">
    <property type="entry name" value="ENDONUCLEASE-1"/>
    <property type="match status" value="1"/>
</dbReference>
<keyword evidence="3" id="KW-0540">Nuclease</keyword>
<dbReference type="InterPro" id="IPR008979">
    <property type="entry name" value="Galactose-bd-like_sf"/>
</dbReference>
<name>A0A545TJ29_9GAMM</name>
<dbReference type="SUPFAM" id="SSF54060">
    <property type="entry name" value="His-Me finger endonucleases"/>
    <property type="match status" value="1"/>
</dbReference>
<dbReference type="RefSeq" id="WP_142940813.1">
    <property type="nucleotide sequence ID" value="NZ_VIKR01000001.1"/>
</dbReference>
<dbReference type="CDD" id="cd00063">
    <property type="entry name" value="FN3"/>
    <property type="match status" value="1"/>
</dbReference>
<evidence type="ECO:0000313" key="10">
    <source>
        <dbReference type="Proteomes" id="UP000317839"/>
    </source>
</evidence>
<dbReference type="InterPro" id="IPR036116">
    <property type="entry name" value="FN3_sf"/>
</dbReference>
<evidence type="ECO:0000256" key="1">
    <source>
        <dbReference type="ARBA" id="ARBA00006429"/>
    </source>
</evidence>
<dbReference type="Proteomes" id="UP000317839">
    <property type="component" value="Unassembled WGS sequence"/>
</dbReference>
<comment type="similarity">
    <text evidence="1">Belongs to the EndA/NucM nuclease family.</text>
</comment>
<protein>
    <submittedName>
        <fullName evidence="9">PKD domain-containing protein</fullName>
    </submittedName>
</protein>
<dbReference type="EMBL" id="VIKR01000001">
    <property type="protein sequence ID" value="TQV77239.1"/>
    <property type="molecule type" value="Genomic_DNA"/>
</dbReference>
<evidence type="ECO:0000256" key="5">
    <source>
        <dbReference type="SAM" id="SignalP"/>
    </source>
</evidence>
<dbReference type="InterPro" id="IPR013783">
    <property type="entry name" value="Ig-like_fold"/>
</dbReference>
<feature type="domain" description="Fibronectin type-III" evidence="7">
    <location>
        <begin position="307"/>
        <end position="401"/>
    </location>
</feature>
<sequence length="770" mass="82250">MKFNYFKTWVRSSSIWLVVGVCSIAQAAAPPGYYNSVNTSSPQALHDSLHQIIDDHQRFPYTSSATDTWDILESADQDPNNSSNVLDIYKNASYAKQGGGNSFYNREHSWPKSYGFPSDGSSNYAYTDAHHLFISDSSYNSSRSNKPYDNCDSGCTEKTTEFNDNRGGTTNQSNWTAGSFTQGKWETWTGRRGEVARALLYMAVRYDGGTHGITGFSEPDLRLTDDRALIEQSNTGSNISVAYMGLKTVLLQWHNDDPVDDMERRRNDIVYSYQGNRNPFIDNPEYVACVFANDCSGLGGGSGDTTAPNTPTGLAANGGDAQVNLSWNSNSESDLAGYHVYRSNAGANNFIKQTSAALTTNSYTDSSLPASTAYDYYVTAIDTSFNESSASLVASAVTNSGGGSGANEAWINEFHYDNSSTDTNEFVEIAGSSGINLSGWSVIGYNGNGGSSYKTVSLSGVIPNQSNGFGTLSFAFSGMQNGSPDGLALVDNAGNVVQFISYEGTLTATNGPASGMTSVNIGVSETTSTPVGYSLQLAGTGSKYADFTWQAPSTNTSASINSGQSFTGGGSSPSIPVASFTYSCNDLSCNFDGSTSSVTGSSITTYHWSFGDSNIANGVTTNHAFSVAGTYSVSLEVTSAEGTTDLVTQLVTVTAPTSAPTYYQDIASIALPDRTTVYRDIDVQISSTQSTASVSVDISHSYRGDISLRLYAPDGTYYNLKSKNGRDGGQDIKETYSVQLSGNTVGVWTLRVRDHYNGDSGTLNSWSMQF</sequence>
<dbReference type="SUPFAM" id="SSF49785">
    <property type="entry name" value="Galactose-binding domain-like"/>
    <property type="match status" value="1"/>
</dbReference>
<dbReference type="InterPro" id="IPR044925">
    <property type="entry name" value="His-Me_finger_sf"/>
</dbReference>
<feature type="chain" id="PRO_5022132810" evidence="5">
    <location>
        <begin position="28"/>
        <end position="770"/>
    </location>
</feature>
<evidence type="ECO:0000259" key="6">
    <source>
        <dbReference type="PROSITE" id="PS50093"/>
    </source>
</evidence>
<keyword evidence="4" id="KW-0378">Hydrolase</keyword>